<dbReference type="FunFam" id="3.40.50.300:FF:000006">
    <property type="entry name" value="DNA-binding transcriptional regulator NtrC"/>
    <property type="match status" value="1"/>
</dbReference>
<dbReference type="InterPro" id="IPR035965">
    <property type="entry name" value="PAS-like_dom_sf"/>
</dbReference>
<keyword evidence="4" id="KW-0238">DNA-binding</keyword>
<evidence type="ECO:0000256" key="2">
    <source>
        <dbReference type="ARBA" id="ARBA00022840"/>
    </source>
</evidence>
<dbReference type="InterPro" id="IPR027417">
    <property type="entry name" value="P-loop_NTPase"/>
</dbReference>
<dbReference type="GO" id="GO:0005524">
    <property type="term" value="F:ATP binding"/>
    <property type="evidence" value="ECO:0007669"/>
    <property type="project" value="UniProtKB-KW"/>
</dbReference>
<name>A0A6I2RAE2_FLAPL</name>
<dbReference type="SMART" id="SM00382">
    <property type="entry name" value="AAA"/>
    <property type="match status" value="1"/>
</dbReference>
<evidence type="ECO:0000313" key="9">
    <source>
        <dbReference type="Proteomes" id="UP000429811"/>
    </source>
</evidence>
<evidence type="ECO:0000256" key="1">
    <source>
        <dbReference type="ARBA" id="ARBA00022741"/>
    </source>
</evidence>
<evidence type="ECO:0000256" key="5">
    <source>
        <dbReference type="ARBA" id="ARBA00023163"/>
    </source>
</evidence>
<dbReference type="Proteomes" id="UP000434475">
    <property type="component" value="Unassembled WGS sequence"/>
</dbReference>
<dbReference type="PANTHER" id="PTHR32071:SF99">
    <property type="entry name" value="TRANSCRIPTIONAL REGULATORY PROTEIN"/>
    <property type="match status" value="1"/>
</dbReference>
<comment type="caution">
    <text evidence="7">The sequence shown here is derived from an EMBL/GenBank/DDBJ whole genome shotgun (WGS) entry which is preliminary data.</text>
</comment>
<dbReference type="InterPro" id="IPR025943">
    <property type="entry name" value="Sigma_54_int_dom_ATP-bd_2"/>
</dbReference>
<dbReference type="Pfam" id="PF00158">
    <property type="entry name" value="Sigma54_activat"/>
    <property type="match status" value="1"/>
</dbReference>
<keyword evidence="3" id="KW-0805">Transcription regulation</keyword>
<dbReference type="GO" id="GO:0006355">
    <property type="term" value="P:regulation of DNA-templated transcription"/>
    <property type="evidence" value="ECO:0007669"/>
    <property type="project" value="InterPro"/>
</dbReference>
<dbReference type="InterPro" id="IPR025944">
    <property type="entry name" value="Sigma_54_int_dom_CS"/>
</dbReference>
<dbReference type="Proteomes" id="UP000429811">
    <property type="component" value="Unassembled WGS sequence"/>
</dbReference>
<keyword evidence="2" id="KW-0067">ATP-binding</keyword>
<protein>
    <submittedName>
        <fullName evidence="7">AAA domain-containing protein</fullName>
    </submittedName>
</protein>
<gene>
    <name evidence="8" type="ORF">GKE90_05425</name>
    <name evidence="7" type="ORF">GKE97_21475</name>
</gene>
<dbReference type="EMBL" id="WKPO01000005">
    <property type="protein sequence ID" value="MSB48144.1"/>
    <property type="molecule type" value="Genomic_DNA"/>
</dbReference>
<organism evidence="7 10">
    <name type="scientific">Flavonifractor plautii</name>
    <name type="common">Fusobacterium plautii</name>
    <dbReference type="NCBI Taxonomy" id="292800"/>
    <lineage>
        <taxon>Bacteria</taxon>
        <taxon>Bacillati</taxon>
        <taxon>Bacillota</taxon>
        <taxon>Clostridia</taxon>
        <taxon>Eubacteriales</taxon>
        <taxon>Oscillospiraceae</taxon>
        <taxon>Flavonifractor</taxon>
    </lineage>
</organism>
<dbReference type="InterPro" id="IPR002078">
    <property type="entry name" value="Sigma_54_int"/>
</dbReference>
<reference evidence="9 10" key="1">
    <citation type="journal article" date="2019" name="Nat. Med.">
        <title>A library of human gut bacterial isolates paired with longitudinal multiomics data enables mechanistic microbiome research.</title>
        <authorList>
            <person name="Poyet M."/>
            <person name="Groussin M."/>
            <person name="Gibbons S.M."/>
            <person name="Avila-Pacheco J."/>
            <person name="Jiang X."/>
            <person name="Kearney S.M."/>
            <person name="Perrotta A.R."/>
            <person name="Berdy B."/>
            <person name="Zhao S."/>
            <person name="Lieberman T.D."/>
            <person name="Swanson P.K."/>
            <person name="Smith M."/>
            <person name="Roesemann S."/>
            <person name="Alexander J.E."/>
            <person name="Rich S.A."/>
            <person name="Livny J."/>
            <person name="Vlamakis H."/>
            <person name="Clish C."/>
            <person name="Bullock K."/>
            <person name="Deik A."/>
            <person name="Scott J."/>
            <person name="Pierce K.A."/>
            <person name="Xavier R.J."/>
            <person name="Alm E.J."/>
        </authorList>
    </citation>
    <scope>NUCLEOTIDE SEQUENCE [LARGE SCALE GENOMIC DNA]</scope>
    <source>
        <strain evidence="7 10">BIOML-A2</strain>
        <strain evidence="8 9">BIOML-A5</strain>
    </source>
</reference>
<dbReference type="InterPro" id="IPR000014">
    <property type="entry name" value="PAS"/>
</dbReference>
<keyword evidence="1" id="KW-0547">Nucleotide-binding</keyword>
<dbReference type="Gene3D" id="3.30.450.20">
    <property type="entry name" value="PAS domain"/>
    <property type="match status" value="1"/>
</dbReference>
<evidence type="ECO:0000256" key="4">
    <source>
        <dbReference type="ARBA" id="ARBA00023125"/>
    </source>
</evidence>
<accession>A0A6I2RAE2</accession>
<dbReference type="SUPFAM" id="SSF52540">
    <property type="entry name" value="P-loop containing nucleoside triphosphate hydrolases"/>
    <property type="match status" value="1"/>
</dbReference>
<evidence type="ECO:0000313" key="7">
    <source>
        <dbReference type="EMBL" id="MSB22050.1"/>
    </source>
</evidence>
<evidence type="ECO:0000313" key="8">
    <source>
        <dbReference type="EMBL" id="MSB48144.1"/>
    </source>
</evidence>
<sequence length="471" mass="52437">MPQLSTRCFSATIQAERKEAAAVQLDPITRAVLDAMQEGVLIIDAQERIVYGNRAYVAFLEKEAGGPIGPIEGYPLRLLRPGARLPEVLAQKRPILHTPRQESEDIYFVNMYPIFDGAEVVGGLSVVTFWKDAFDFRAELERYEKRSRQVLRRVNKANAAHYTFDSIVAVSPRSAACRELASRLAQTDVTVLLQSESGTGKELYAQAIHNASPRSAGVFVAINCANFNANMLESELFGYTEGAFTGAKRGGKIGLFEAAAGGTLFLDEISEMDVGLQSKLLRALQERRIRPVGGVEEVETDVRIIAACNADLPRYVEEGKFRTDLFYRLNTFPIHIPPLRERREDIPPLCRSLLDELSRKLKRRLELTPEALDRLLAHNWPGNVRELRNVLEFCAYLTPSGLITELSLPENLRTAPAAQPLTLAQRTRAFEKQEILRLLACNGSHLEGKKKTAAQLGISLASLYNKLNGSF</sequence>
<dbReference type="InterPro" id="IPR003593">
    <property type="entry name" value="AAA+_ATPase"/>
</dbReference>
<dbReference type="PROSITE" id="PS50045">
    <property type="entry name" value="SIGMA54_INTERACT_4"/>
    <property type="match status" value="1"/>
</dbReference>
<evidence type="ECO:0000256" key="3">
    <source>
        <dbReference type="ARBA" id="ARBA00023015"/>
    </source>
</evidence>
<dbReference type="SUPFAM" id="SSF55785">
    <property type="entry name" value="PYP-like sensor domain (PAS domain)"/>
    <property type="match status" value="1"/>
</dbReference>
<dbReference type="Gene3D" id="3.40.50.300">
    <property type="entry name" value="P-loop containing nucleotide triphosphate hydrolases"/>
    <property type="match status" value="1"/>
</dbReference>
<dbReference type="PROSITE" id="PS00676">
    <property type="entry name" value="SIGMA54_INTERACT_2"/>
    <property type="match status" value="1"/>
</dbReference>
<keyword evidence="5" id="KW-0804">Transcription</keyword>
<evidence type="ECO:0000259" key="6">
    <source>
        <dbReference type="PROSITE" id="PS50045"/>
    </source>
</evidence>
<dbReference type="AlphaFoldDB" id="A0A6I2RAE2"/>
<dbReference type="GO" id="GO:0003677">
    <property type="term" value="F:DNA binding"/>
    <property type="evidence" value="ECO:0007669"/>
    <property type="project" value="UniProtKB-KW"/>
</dbReference>
<dbReference type="Pfam" id="PF13188">
    <property type="entry name" value="PAS_8"/>
    <property type="match status" value="1"/>
</dbReference>
<dbReference type="Pfam" id="PF25601">
    <property type="entry name" value="AAA_lid_14"/>
    <property type="match status" value="1"/>
</dbReference>
<dbReference type="Gene3D" id="1.10.10.60">
    <property type="entry name" value="Homeodomain-like"/>
    <property type="match status" value="1"/>
</dbReference>
<dbReference type="CDD" id="cd00009">
    <property type="entry name" value="AAA"/>
    <property type="match status" value="1"/>
</dbReference>
<dbReference type="PANTHER" id="PTHR32071">
    <property type="entry name" value="TRANSCRIPTIONAL REGULATORY PROTEIN"/>
    <property type="match status" value="1"/>
</dbReference>
<dbReference type="PROSITE" id="PS00688">
    <property type="entry name" value="SIGMA54_INTERACT_3"/>
    <property type="match status" value="1"/>
</dbReference>
<dbReference type="EMBL" id="WKPR01000032">
    <property type="protein sequence ID" value="MSB22050.1"/>
    <property type="molecule type" value="Genomic_DNA"/>
</dbReference>
<dbReference type="InterPro" id="IPR058031">
    <property type="entry name" value="AAA_lid_NorR"/>
</dbReference>
<proteinExistence type="predicted"/>
<evidence type="ECO:0000313" key="10">
    <source>
        <dbReference type="Proteomes" id="UP000434475"/>
    </source>
</evidence>
<dbReference type="Gene3D" id="1.10.8.60">
    <property type="match status" value="1"/>
</dbReference>
<feature type="domain" description="Sigma-54 factor interaction" evidence="6">
    <location>
        <begin position="167"/>
        <end position="396"/>
    </location>
</feature>